<gene>
    <name evidence="8" type="primary">yddG</name>
    <name evidence="8" type="ORF">NCTC10476_01431</name>
</gene>
<sequence>MERSATLLGIVAIILWSMSVALTRGLTEALGPFGAGAAIYSVSGMLVWLVAGKPQVRGQHPAYLLGCGTLFVIYMVAFVIAIGMANNRQQTLEIGLINYLWPSLTLLFAVVLLKMRARWWLWPGAAIALFGVIWVVSGGNGLDISILKTNISSNPLAYGLALVAAFSWAIYSNLVRLYSRGRGALPLFLLVCALCLWLLFFTLTPGPLHFTPQAVMELLMMGTSTALAYLCWDSAMKKGNATLVAALSYFTPLLSILIASLWLSTPPSATFLPGVGMVVTGSLLCWSASRKSASSPSE</sequence>
<dbReference type="RefSeq" id="WP_038251234.1">
    <property type="nucleotide sequence ID" value="NZ_CABIHR010000012.1"/>
</dbReference>
<dbReference type="AlphaFoldDB" id="A0A380QNG3"/>
<dbReference type="KEGG" id="yrb:UGYR_13310"/>
<feature type="transmembrane region" description="Helical" evidence="6">
    <location>
        <begin position="96"/>
        <end position="113"/>
    </location>
</feature>
<feature type="transmembrane region" description="Helical" evidence="6">
    <location>
        <begin position="120"/>
        <end position="136"/>
    </location>
</feature>
<keyword evidence="5 6" id="KW-0472">Membrane</keyword>
<evidence type="ECO:0000256" key="3">
    <source>
        <dbReference type="ARBA" id="ARBA00022692"/>
    </source>
</evidence>
<dbReference type="PANTHER" id="PTHR42920">
    <property type="entry name" value="OS03G0707200 PROTEIN-RELATED"/>
    <property type="match status" value="1"/>
</dbReference>
<keyword evidence="9" id="KW-1185">Reference proteome</keyword>
<keyword evidence="2" id="KW-1003">Cell membrane</keyword>
<evidence type="ECO:0000256" key="4">
    <source>
        <dbReference type="ARBA" id="ARBA00022989"/>
    </source>
</evidence>
<comment type="subcellular location">
    <subcellularLocation>
        <location evidence="1">Cell membrane</location>
        <topology evidence="1">Multi-pass membrane protein</topology>
    </subcellularLocation>
</comment>
<accession>A0A380QNG3</accession>
<feature type="transmembrane region" description="Helical" evidence="6">
    <location>
        <begin position="63"/>
        <end position="84"/>
    </location>
</feature>
<dbReference type="InterPro" id="IPR000620">
    <property type="entry name" value="EamA_dom"/>
</dbReference>
<feature type="transmembrane region" description="Helical" evidence="6">
    <location>
        <begin position="156"/>
        <end position="175"/>
    </location>
</feature>
<keyword evidence="4 6" id="KW-1133">Transmembrane helix</keyword>
<dbReference type="GO" id="GO:0005886">
    <property type="term" value="C:plasma membrane"/>
    <property type="evidence" value="ECO:0007669"/>
    <property type="project" value="UniProtKB-SubCell"/>
</dbReference>
<evidence type="ECO:0000259" key="7">
    <source>
        <dbReference type="Pfam" id="PF00892"/>
    </source>
</evidence>
<dbReference type="SUPFAM" id="SSF103481">
    <property type="entry name" value="Multidrug resistance efflux transporter EmrE"/>
    <property type="match status" value="2"/>
</dbReference>
<dbReference type="EMBL" id="UHJG01000001">
    <property type="protein sequence ID" value="SUQ00157.1"/>
    <property type="molecule type" value="Genomic_DNA"/>
</dbReference>
<dbReference type="InterPro" id="IPR037185">
    <property type="entry name" value="EmrE-like"/>
</dbReference>
<dbReference type="NCBIfam" id="NF008676">
    <property type="entry name" value="PRK11689.1"/>
    <property type="match status" value="1"/>
</dbReference>
<reference evidence="8 9" key="1">
    <citation type="submission" date="2018-06" db="EMBL/GenBank/DDBJ databases">
        <authorList>
            <consortium name="Pathogen Informatics"/>
            <person name="Doyle S."/>
        </authorList>
    </citation>
    <scope>NUCLEOTIDE SEQUENCE [LARGE SCALE GENOMIC DNA]</scope>
    <source>
        <strain evidence="8 9">NCTC10476</strain>
    </source>
</reference>
<dbReference type="PANTHER" id="PTHR42920:SF24">
    <property type="entry name" value="AROMATIC AMINO ACID EXPORTER YDDG"/>
    <property type="match status" value="1"/>
</dbReference>
<protein>
    <submittedName>
        <fullName evidence="8">Aromatic amino acid exporter</fullName>
    </submittedName>
</protein>
<evidence type="ECO:0000256" key="1">
    <source>
        <dbReference type="ARBA" id="ARBA00004651"/>
    </source>
</evidence>
<dbReference type="OrthoDB" id="7065924at2"/>
<feature type="transmembrane region" description="Helical" evidence="6">
    <location>
        <begin position="214"/>
        <end position="232"/>
    </location>
</feature>
<evidence type="ECO:0000256" key="2">
    <source>
        <dbReference type="ARBA" id="ARBA00022475"/>
    </source>
</evidence>
<organism evidence="8 9">
    <name type="scientific">Yersinia ruckeri</name>
    <dbReference type="NCBI Taxonomy" id="29486"/>
    <lineage>
        <taxon>Bacteria</taxon>
        <taxon>Pseudomonadati</taxon>
        <taxon>Pseudomonadota</taxon>
        <taxon>Gammaproteobacteria</taxon>
        <taxon>Enterobacterales</taxon>
        <taxon>Yersiniaceae</taxon>
        <taxon>Yersinia</taxon>
    </lineage>
</organism>
<feature type="domain" description="EamA" evidence="7">
    <location>
        <begin position="157"/>
        <end position="284"/>
    </location>
</feature>
<feature type="transmembrane region" description="Helical" evidence="6">
    <location>
        <begin position="269"/>
        <end position="288"/>
    </location>
</feature>
<feature type="transmembrane region" description="Helical" evidence="6">
    <location>
        <begin position="33"/>
        <end position="51"/>
    </location>
</feature>
<evidence type="ECO:0000256" key="6">
    <source>
        <dbReference type="SAM" id="Phobius"/>
    </source>
</evidence>
<dbReference type="Pfam" id="PF00892">
    <property type="entry name" value="EamA"/>
    <property type="match status" value="1"/>
</dbReference>
<dbReference type="Proteomes" id="UP000255169">
    <property type="component" value="Unassembled WGS sequence"/>
</dbReference>
<dbReference type="GeneID" id="66878432"/>
<keyword evidence="3 6" id="KW-0812">Transmembrane</keyword>
<name>A0A380QNG3_YERRU</name>
<feature type="transmembrane region" description="Helical" evidence="6">
    <location>
        <begin position="187"/>
        <end position="208"/>
    </location>
</feature>
<dbReference type="InterPro" id="IPR051258">
    <property type="entry name" value="Diverse_Substrate_Transporter"/>
</dbReference>
<evidence type="ECO:0000256" key="5">
    <source>
        <dbReference type="ARBA" id="ARBA00023136"/>
    </source>
</evidence>
<proteinExistence type="predicted"/>
<feature type="transmembrane region" description="Helical" evidence="6">
    <location>
        <begin position="244"/>
        <end position="263"/>
    </location>
</feature>
<evidence type="ECO:0000313" key="8">
    <source>
        <dbReference type="EMBL" id="SUQ00157.1"/>
    </source>
</evidence>
<evidence type="ECO:0000313" key="9">
    <source>
        <dbReference type="Proteomes" id="UP000255169"/>
    </source>
</evidence>